<dbReference type="Proteomes" id="UP000231632">
    <property type="component" value="Unassembled WGS sequence"/>
</dbReference>
<dbReference type="EMBL" id="BDFD01000003">
    <property type="protein sequence ID" value="GAV19563.1"/>
    <property type="molecule type" value="Genomic_DNA"/>
</dbReference>
<accession>A0A1L8CKY2</accession>
<dbReference type="AlphaFoldDB" id="A0A1L8CKY2"/>
<sequence length="92" mass="9841">MAVTLGLMFRIDGFPPAAPVPPLQQGMQPVPPIIEAHKVVEPTLMASSNGARNNMMARSGYFGPDNQQPLTYSRKGGASAELLSGRLLDTYV</sequence>
<proteinExistence type="predicted"/>
<organism evidence="1 2">
    <name type="scientific">Mariprofundus micogutta</name>
    <dbReference type="NCBI Taxonomy" id="1921010"/>
    <lineage>
        <taxon>Bacteria</taxon>
        <taxon>Pseudomonadati</taxon>
        <taxon>Pseudomonadota</taxon>
        <taxon>Candidatius Mariprofundia</taxon>
        <taxon>Mariprofundales</taxon>
        <taxon>Mariprofundaceae</taxon>
        <taxon>Mariprofundus</taxon>
    </lineage>
</organism>
<reference evidence="1 2" key="1">
    <citation type="journal article" date="2017" name="Arch. Microbiol.">
        <title>Mariprofundus micogutta sp. nov., a novel iron-oxidizing zetaproteobacterium isolated from a deep-sea hydrothermal field at the Bayonnaise knoll of the Izu-Ogasawara arc, and a description of Mariprofundales ord. nov. and Zetaproteobacteria classis nov.</title>
        <authorList>
            <person name="Makita H."/>
            <person name="Tanaka E."/>
            <person name="Mitsunobu S."/>
            <person name="Miyazaki M."/>
            <person name="Nunoura T."/>
            <person name="Uematsu K."/>
            <person name="Takaki Y."/>
            <person name="Nishi S."/>
            <person name="Shimamura S."/>
            <person name="Takai K."/>
        </authorList>
    </citation>
    <scope>NUCLEOTIDE SEQUENCE [LARGE SCALE GENOMIC DNA]</scope>
    <source>
        <strain evidence="1 2">ET2</strain>
    </source>
</reference>
<name>A0A1L8CKY2_9PROT</name>
<evidence type="ECO:0000313" key="2">
    <source>
        <dbReference type="Proteomes" id="UP000231632"/>
    </source>
</evidence>
<protein>
    <submittedName>
        <fullName evidence="1">Uncharacterized protein</fullName>
    </submittedName>
</protein>
<dbReference type="RefSeq" id="WP_072658767.1">
    <property type="nucleotide sequence ID" value="NZ_BDFD01000003.1"/>
</dbReference>
<comment type="caution">
    <text evidence="1">The sequence shown here is derived from an EMBL/GenBank/DDBJ whole genome shotgun (WGS) entry which is preliminary data.</text>
</comment>
<evidence type="ECO:0000313" key="1">
    <source>
        <dbReference type="EMBL" id="GAV19563.1"/>
    </source>
</evidence>
<dbReference type="STRING" id="1921010.MMIC_P0510"/>
<gene>
    <name evidence="1" type="ORF">MMIC_P0510</name>
</gene>
<keyword evidence="2" id="KW-1185">Reference proteome</keyword>